<evidence type="ECO:0008006" key="6">
    <source>
        <dbReference type="Google" id="ProtNLM"/>
    </source>
</evidence>
<feature type="domain" description="DUF8212" evidence="3">
    <location>
        <begin position="447"/>
        <end position="469"/>
    </location>
</feature>
<accession>A0AAD5WPI6</accession>
<dbReference type="AlphaFoldDB" id="A0AAD5WPI6"/>
<feature type="region of interest" description="Disordered" evidence="1">
    <location>
        <begin position="726"/>
        <end position="792"/>
    </location>
</feature>
<feature type="compositionally biased region" description="Polar residues" evidence="1">
    <location>
        <begin position="90"/>
        <end position="101"/>
    </location>
</feature>
<organism evidence="4 5">
    <name type="scientific">Zalerion maritima</name>
    <dbReference type="NCBI Taxonomy" id="339359"/>
    <lineage>
        <taxon>Eukaryota</taxon>
        <taxon>Fungi</taxon>
        <taxon>Dikarya</taxon>
        <taxon>Ascomycota</taxon>
        <taxon>Pezizomycotina</taxon>
        <taxon>Sordariomycetes</taxon>
        <taxon>Lulworthiomycetidae</taxon>
        <taxon>Lulworthiales</taxon>
        <taxon>Lulworthiaceae</taxon>
        <taxon>Zalerion</taxon>
    </lineage>
</organism>
<reference evidence="4" key="1">
    <citation type="submission" date="2022-07" db="EMBL/GenBank/DDBJ databases">
        <title>Draft genome sequence of Zalerion maritima ATCC 34329, a (micro)plastics degrading marine fungus.</title>
        <authorList>
            <person name="Paco A."/>
            <person name="Goncalves M.F.M."/>
            <person name="Rocha-Santos T.A.P."/>
            <person name="Alves A."/>
        </authorList>
    </citation>
    <scope>NUCLEOTIDE SEQUENCE</scope>
    <source>
        <strain evidence="4">ATCC 34329</strain>
    </source>
</reference>
<feature type="region of interest" description="Disordered" evidence="1">
    <location>
        <begin position="811"/>
        <end position="869"/>
    </location>
</feature>
<feature type="compositionally biased region" description="Basic residues" evidence="1">
    <location>
        <begin position="214"/>
        <end position="225"/>
    </location>
</feature>
<proteinExistence type="predicted"/>
<evidence type="ECO:0000313" key="5">
    <source>
        <dbReference type="Proteomes" id="UP001201980"/>
    </source>
</evidence>
<dbReference type="PANTHER" id="PTHR10622:SF10">
    <property type="entry name" value="HET DOMAIN-CONTAINING PROTEIN"/>
    <property type="match status" value="1"/>
</dbReference>
<feature type="compositionally biased region" description="Polar residues" evidence="1">
    <location>
        <begin position="191"/>
        <end position="201"/>
    </location>
</feature>
<feature type="compositionally biased region" description="Polar residues" evidence="1">
    <location>
        <begin position="149"/>
        <end position="158"/>
    </location>
</feature>
<evidence type="ECO:0000259" key="2">
    <source>
        <dbReference type="Pfam" id="PF06985"/>
    </source>
</evidence>
<dbReference type="EMBL" id="JAKWBI020000261">
    <property type="protein sequence ID" value="KAJ2897679.1"/>
    <property type="molecule type" value="Genomic_DNA"/>
</dbReference>
<dbReference type="Proteomes" id="UP001201980">
    <property type="component" value="Unassembled WGS sequence"/>
</dbReference>
<feature type="compositionally biased region" description="Polar residues" evidence="1">
    <location>
        <begin position="823"/>
        <end position="844"/>
    </location>
</feature>
<dbReference type="InterPro" id="IPR010730">
    <property type="entry name" value="HET"/>
</dbReference>
<comment type="caution">
    <text evidence="4">The sequence shown here is derived from an EMBL/GenBank/DDBJ whole genome shotgun (WGS) entry which is preliminary data.</text>
</comment>
<dbReference type="PANTHER" id="PTHR10622">
    <property type="entry name" value="HET DOMAIN-CONTAINING PROTEIN"/>
    <property type="match status" value="1"/>
</dbReference>
<dbReference type="InterPro" id="IPR058525">
    <property type="entry name" value="DUF8212"/>
</dbReference>
<dbReference type="Pfam" id="PF06985">
    <property type="entry name" value="HET"/>
    <property type="match status" value="1"/>
</dbReference>
<evidence type="ECO:0000259" key="3">
    <source>
        <dbReference type="Pfam" id="PF26640"/>
    </source>
</evidence>
<feature type="domain" description="Heterokaryon incompatibility" evidence="2">
    <location>
        <begin position="236"/>
        <end position="359"/>
    </location>
</feature>
<name>A0AAD5WPI6_9PEZI</name>
<feature type="region of interest" description="Disordered" evidence="1">
    <location>
        <begin position="90"/>
        <end position="225"/>
    </location>
</feature>
<evidence type="ECO:0000256" key="1">
    <source>
        <dbReference type="SAM" id="MobiDB-lite"/>
    </source>
</evidence>
<protein>
    <recommendedName>
        <fullName evidence="6">Heterokaryon incompatibility domain-containing protein</fullName>
    </recommendedName>
</protein>
<dbReference type="Pfam" id="PF26640">
    <property type="entry name" value="DUF8212"/>
    <property type="match status" value="1"/>
</dbReference>
<sequence length="1043" mass="114784">MTEFIDRIPHYAILSHTWGDEEVTFQDLQDLHTIEKSRVGISNRSNESGNGSFCAGWNDNPGTVEYGEKRFGEEKVDARLQVKANTTTNEESLGVSINTKVEPSESGTEHELWARPRFRDEHERAPGEGVDLPHTERTTVSEQGDDDTANTGPVSKNDYTSRDGLGSMLKGKNVVTHLPSADLEQPRESRTPGQLENSTRMPQHGGHYTNQPPRQRRQPPRSRIRDKKGFIKIRGACSLALILGYKYMWIDTCCIDKTSSAELTEAINSMFRWYQEASTCFVYLSDVRMLGDDEEWSKFWYGDDDEGARAPYDEARESKYAIGQAVPKEGTFRGSRAYQETAEQLRRSRWFTRGWTLQELVAPRSLQFHDCKWRFLGERDNWRSEIVRITGIDLVVLSGECDLSEVSVARKMFWAARRNTTRVEDGAYCLIGLFDVNMPLIYGEGKKAFFRLQEEILKRSTDQSIFAWTMPDYESRYGLLADSPAAFDASGRLVPTMLHPFTGGNLMSSMDGSMMTVEMVVSEPGERDFLPEGFSQENTRIATLNCRMGPVPGSFAQVLLSVIEHRSQRSGDAAKNFLGEVGTRVFCVRARNSDMRVVTLDCEEALAFGLDPTRMGEPTFKKALDAKLKNWKVLSLTIPIHGPHASSTWSSSSDLNLVPRFTLSLNLDARFGIVNADPLELHDFRTGTMQTEGFTYIKDVSADGQGVVQHAAVAAWEVEVVERVTFEEEERSGDESNSEASDRGVGTTEEEQQGRRKESGVKGGTNLEVPKEGGSSSEGPGQKFPPPLGILEGAVSSQGSLAQAAAGSSSNVAAASGSGTGSYCPSTTNTPNRQQPPRTSTASSAGVLGKRKRQATFETTTSTSSSKRYKPKRKPTFVLVLTDTFQPLILRRESLNWSHCSCTATMISPVAVSLFTVTSNAMALHPKSRIPELTYSGEKGGHAGLIGPPSAVGGSLGASTSGGTGTFSLSSAGVSRSDSGGLLKDEAALNVPRKEVGSVSVKTIRWPGNRFSTGYTLKVWRTGEEFVEPGVLEVLARERARYQ</sequence>
<gene>
    <name evidence="4" type="ORF">MKZ38_004504</name>
</gene>
<keyword evidence="5" id="KW-1185">Reference proteome</keyword>
<feature type="compositionally biased region" description="Basic and acidic residues" evidence="1">
    <location>
        <begin position="107"/>
        <end position="139"/>
    </location>
</feature>
<evidence type="ECO:0000313" key="4">
    <source>
        <dbReference type="EMBL" id="KAJ2897679.1"/>
    </source>
</evidence>